<gene>
    <name evidence="2" type="ORF">RHTO0S_06e08108g</name>
</gene>
<accession>A0A061B4K1</accession>
<dbReference type="EMBL" id="LK052941">
    <property type="protein sequence ID" value="CDR41947.1"/>
    <property type="molecule type" value="Genomic_DNA"/>
</dbReference>
<protein>
    <submittedName>
        <fullName evidence="2">RHTO0S06e08108g1_1</fullName>
    </submittedName>
</protein>
<evidence type="ECO:0000313" key="2">
    <source>
        <dbReference type="EMBL" id="CDR41947.1"/>
    </source>
</evidence>
<organism evidence="2">
    <name type="scientific">Rhodotorula toruloides</name>
    <name type="common">Yeast</name>
    <name type="synonym">Rhodosporidium toruloides</name>
    <dbReference type="NCBI Taxonomy" id="5286"/>
    <lineage>
        <taxon>Eukaryota</taxon>
        <taxon>Fungi</taxon>
        <taxon>Dikarya</taxon>
        <taxon>Basidiomycota</taxon>
        <taxon>Pucciniomycotina</taxon>
        <taxon>Microbotryomycetes</taxon>
        <taxon>Sporidiobolales</taxon>
        <taxon>Sporidiobolaceae</taxon>
        <taxon>Rhodotorula</taxon>
    </lineage>
</organism>
<name>A0A061B4K1_RHOTO</name>
<reference evidence="2" key="1">
    <citation type="journal article" date="2014" name="Genome Announc.">
        <title>Draft genome sequence of Rhodosporidium toruloides CECT1137, an oleaginous yeast of biotechnological interest.</title>
        <authorList>
            <person name="Morin N."/>
            <person name="Calcas X."/>
            <person name="Devillers H."/>
            <person name="Durrens P."/>
            <person name="Sherman D.J."/>
            <person name="Nicaud J.-M."/>
            <person name="Neuveglise C."/>
        </authorList>
    </citation>
    <scope>NUCLEOTIDE SEQUENCE</scope>
    <source>
        <strain evidence="2">CECT1137</strain>
    </source>
</reference>
<evidence type="ECO:0000256" key="1">
    <source>
        <dbReference type="SAM" id="MobiDB-lite"/>
    </source>
</evidence>
<feature type="compositionally biased region" description="Low complexity" evidence="1">
    <location>
        <begin position="93"/>
        <end position="107"/>
    </location>
</feature>
<proteinExistence type="predicted"/>
<sequence>MSASLARTLFRPTTATATTTKRVCPASRFFPSGSASRSARTADAVAHITVAAALVASTASFLSHPDTLFFDHPPRSAISWVPARHIALRDHSSSPSMTSSISAGPLPSLSPAPRPTTSNTGTSVLKGMGTQAELRLAGVIGRGLF</sequence>
<feature type="region of interest" description="Disordered" evidence="1">
    <location>
        <begin position="91"/>
        <end position="126"/>
    </location>
</feature>
<dbReference type="AlphaFoldDB" id="A0A061B4K1"/>